<keyword evidence="5 10" id="KW-0812">Transmembrane</keyword>
<evidence type="ECO:0000256" key="7">
    <source>
        <dbReference type="ARBA" id="ARBA00022824"/>
    </source>
</evidence>
<protein>
    <recommendedName>
        <fullName evidence="10">Dolichyl-diphosphooligosaccharide--protein glycosyltransferase subunit 1</fullName>
    </recommendedName>
</protein>
<sequence length="677" mass="73813">MGYGVEMGRPPAVVAVAMEAVFGSRGRCGSSSHHRRVFCSANVLLFALALCAVTAAAAATAVGDTSSAVGKLINTRIDRRIDLSTQFVKLYVTAKMENEGSAEVSEILLALPNQQAERLAYRTVKIGGNDGGGAALPVSAVVPAISGVDPALSKGITFFAVSLPSPLKSGGSLTLEIHCVFTRLLEPYPAEISQQDPQLVLYHDNHYFLSVYPTKTQVTKVSLFSPGVESYTKEEPTRKRDNEITYGFYHNTQPLAISPMRIHYENLAKFAVISNLVREMEVSPWGSVTVKEDYVIYNGGAKHKGTFSRLDYQLRPGASGAASFRRLFATLPPRAFDVYYRDEIGNISSSLLRGDSKKTELEVEPRFPMLGGWKVAFTIGYKLPLEDCVSVSKEDGRRVLTMPFGTPFEDAYVEDLTVEVALPEGAADMEPVVPAALQGAAGGGGGGDVSVFLSVKHAMLDITGRPVIVLKKTNVVAEHNVAFQVKYNFAAISMLRKPLLLISAVGAFFLACMVYARADFTISKSSPAYVARKQREEVIDAVQKVRAVLKSRVGLTRYLEASLKELTRKGEEGVAECKAVRAPVEEKLKETAKSIKSLVDRLESSGGRSIGLVAKVKDIIAKEKELQTQAVQKHVAMVEGYERKLAPREIDQRVEKIQQRLTALMTEVRDLLQALDE</sequence>
<evidence type="ECO:0000256" key="9">
    <source>
        <dbReference type="ARBA" id="ARBA00023136"/>
    </source>
</evidence>
<dbReference type="GO" id="GO:0008250">
    <property type="term" value="C:oligosaccharyltransferase complex"/>
    <property type="evidence" value="ECO:0007669"/>
    <property type="project" value="UniProtKB-UniRule"/>
</dbReference>
<evidence type="ECO:0000256" key="3">
    <source>
        <dbReference type="ARBA" id="ARBA00004922"/>
    </source>
</evidence>
<keyword evidence="6" id="KW-0732">Signal</keyword>
<dbReference type="UniPathway" id="UPA00378"/>
<dbReference type="EMBL" id="BFEA01000320">
    <property type="protein sequence ID" value="GBG79464.1"/>
    <property type="molecule type" value="Genomic_DNA"/>
</dbReference>
<comment type="subcellular location">
    <subcellularLocation>
        <location evidence="2 10">Endoplasmic reticulum membrane</location>
        <topology evidence="2 10">Single-pass type I membrane protein</topology>
    </subcellularLocation>
</comment>
<feature type="transmembrane region" description="Helical" evidence="10">
    <location>
        <begin position="37"/>
        <end position="59"/>
    </location>
</feature>
<comment type="subunit">
    <text evidence="10">Component of the oligosaccharyltransferase (OST) complex.</text>
</comment>
<accession>A0A388LB09</accession>
<keyword evidence="9 10" id="KW-0472">Membrane</keyword>
<comment type="caution">
    <text evidence="11">The sequence shown here is derived from an EMBL/GenBank/DDBJ whole genome shotgun (WGS) entry which is preliminary data.</text>
</comment>
<keyword evidence="12" id="KW-1185">Reference proteome</keyword>
<evidence type="ECO:0000313" key="12">
    <source>
        <dbReference type="Proteomes" id="UP000265515"/>
    </source>
</evidence>
<comment type="pathway">
    <text evidence="3 10">Protein modification; protein glycosylation.</text>
</comment>
<dbReference type="PANTHER" id="PTHR21049:SF0">
    <property type="entry name" value="DOLICHYL-DIPHOSPHOOLIGOSACCHARIDE--PROTEIN GLYCOSYLTRANSFERASE SUBUNIT 1"/>
    <property type="match status" value="1"/>
</dbReference>
<dbReference type="PANTHER" id="PTHR21049">
    <property type="entry name" value="RIBOPHORIN I"/>
    <property type="match status" value="1"/>
</dbReference>
<evidence type="ECO:0000313" key="11">
    <source>
        <dbReference type="EMBL" id="GBG79464.1"/>
    </source>
</evidence>
<keyword evidence="7 10" id="KW-0256">Endoplasmic reticulum</keyword>
<reference evidence="11 12" key="1">
    <citation type="journal article" date="2018" name="Cell">
        <title>The Chara Genome: Secondary Complexity and Implications for Plant Terrestrialization.</title>
        <authorList>
            <person name="Nishiyama T."/>
            <person name="Sakayama H."/>
            <person name="Vries J.D."/>
            <person name="Buschmann H."/>
            <person name="Saint-Marcoux D."/>
            <person name="Ullrich K.K."/>
            <person name="Haas F.B."/>
            <person name="Vanderstraeten L."/>
            <person name="Becker D."/>
            <person name="Lang D."/>
            <person name="Vosolsobe S."/>
            <person name="Rombauts S."/>
            <person name="Wilhelmsson P.K.I."/>
            <person name="Janitza P."/>
            <person name="Kern R."/>
            <person name="Heyl A."/>
            <person name="Rumpler F."/>
            <person name="Villalobos L.I.A.C."/>
            <person name="Clay J.M."/>
            <person name="Skokan R."/>
            <person name="Toyoda A."/>
            <person name="Suzuki Y."/>
            <person name="Kagoshima H."/>
            <person name="Schijlen E."/>
            <person name="Tajeshwar N."/>
            <person name="Catarino B."/>
            <person name="Hetherington A.J."/>
            <person name="Saltykova A."/>
            <person name="Bonnot C."/>
            <person name="Breuninger H."/>
            <person name="Symeonidi A."/>
            <person name="Radhakrishnan G.V."/>
            <person name="Van Nieuwerburgh F."/>
            <person name="Deforce D."/>
            <person name="Chang C."/>
            <person name="Karol K.G."/>
            <person name="Hedrich R."/>
            <person name="Ulvskov P."/>
            <person name="Glockner G."/>
            <person name="Delwiche C.F."/>
            <person name="Petrasek J."/>
            <person name="Van de Peer Y."/>
            <person name="Friml J."/>
            <person name="Beilby M."/>
            <person name="Dolan L."/>
            <person name="Kohara Y."/>
            <person name="Sugano S."/>
            <person name="Fujiyama A."/>
            <person name="Delaux P.-M."/>
            <person name="Quint M."/>
            <person name="TheiBen G."/>
            <person name="Hagemann M."/>
            <person name="Harholt J."/>
            <person name="Dunand C."/>
            <person name="Zachgo S."/>
            <person name="Langdale J."/>
            <person name="Maumus F."/>
            <person name="Straeten D.V.D."/>
            <person name="Gould S.B."/>
            <person name="Rensing S.A."/>
        </authorList>
    </citation>
    <scope>NUCLEOTIDE SEQUENCE [LARGE SCALE GENOMIC DNA]</scope>
    <source>
        <strain evidence="11 12">S276</strain>
    </source>
</reference>
<evidence type="ECO:0000256" key="6">
    <source>
        <dbReference type="ARBA" id="ARBA00022729"/>
    </source>
</evidence>
<dbReference type="OMA" id="RYEYARE"/>
<keyword evidence="8 10" id="KW-1133">Transmembrane helix</keyword>
<gene>
    <name evidence="11" type="ORF">CBR_g29610</name>
</gene>
<dbReference type="Pfam" id="PF04597">
    <property type="entry name" value="Ribophorin_I"/>
    <property type="match status" value="1"/>
</dbReference>
<comment type="function">
    <text evidence="1 10">Subunit of the oligosaccharyl transferase (OST) complex that catalyzes the initial transfer of a defined glycan (Glc(3)Man(9)GlcNAc(2) in eukaryotes) from the lipid carrier dolichol-pyrophosphate to an asparagine residue within an Asn-X-Ser/Thr consensus motif in nascent polypeptide chains, the first step in protein N-glycosylation. N-glycosylation occurs cotranslationally and the complex associates with the Sec61 complex at the channel-forming translocon complex that mediates protein translocation across the endoplasmic reticulum (ER). All subunits are required for a maximal enzyme activity.</text>
</comment>
<name>A0A388LB09_CHABU</name>
<evidence type="ECO:0000256" key="8">
    <source>
        <dbReference type="ARBA" id="ARBA00022989"/>
    </source>
</evidence>
<organism evidence="11 12">
    <name type="scientific">Chara braunii</name>
    <name type="common">Braun's stonewort</name>
    <dbReference type="NCBI Taxonomy" id="69332"/>
    <lineage>
        <taxon>Eukaryota</taxon>
        <taxon>Viridiplantae</taxon>
        <taxon>Streptophyta</taxon>
        <taxon>Charophyceae</taxon>
        <taxon>Charales</taxon>
        <taxon>Characeae</taxon>
        <taxon>Chara</taxon>
    </lineage>
</organism>
<dbReference type="InterPro" id="IPR007676">
    <property type="entry name" value="Ribophorin_I"/>
</dbReference>
<evidence type="ECO:0000256" key="4">
    <source>
        <dbReference type="ARBA" id="ARBA00008905"/>
    </source>
</evidence>
<dbReference type="STRING" id="69332.A0A388LB09"/>
<dbReference type="OrthoDB" id="310030at2759"/>
<evidence type="ECO:0000256" key="10">
    <source>
        <dbReference type="RuleBase" id="RU361143"/>
    </source>
</evidence>
<evidence type="ECO:0000256" key="2">
    <source>
        <dbReference type="ARBA" id="ARBA00004115"/>
    </source>
</evidence>
<dbReference type="AlphaFoldDB" id="A0A388LB09"/>
<dbReference type="GO" id="GO:0018279">
    <property type="term" value="P:protein N-linked glycosylation via asparagine"/>
    <property type="evidence" value="ECO:0007669"/>
    <property type="project" value="TreeGrafter"/>
</dbReference>
<proteinExistence type="inferred from homology"/>
<dbReference type="Gramene" id="GBG79464">
    <property type="protein sequence ID" value="GBG79464"/>
    <property type="gene ID" value="CBR_g29610"/>
</dbReference>
<dbReference type="Proteomes" id="UP000265515">
    <property type="component" value="Unassembled WGS sequence"/>
</dbReference>
<evidence type="ECO:0000256" key="5">
    <source>
        <dbReference type="ARBA" id="ARBA00022692"/>
    </source>
</evidence>
<evidence type="ECO:0000256" key="1">
    <source>
        <dbReference type="ARBA" id="ARBA00002791"/>
    </source>
</evidence>
<comment type="similarity">
    <text evidence="4 10">Belongs to the OST1 family.</text>
</comment>